<dbReference type="GO" id="GO:0004722">
    <property type="term" value="F:protein serine/threonine phosphatase activity"/>
    <property type="evidence" value="ECO:0007669"/>
    <property type="project" value="UniProtKB-EC"/>
</dbReference>
<dbReference type="Pfam" id="PF00149">
    <property type="entry name" value="Metallophos"/>
    <property type="match status" value="1"/>
</dbReference>
<dbReference type="InterPro" id="IPR004843">
    <property type="entry name" value="Calcineurin-like_PHP"/>
</dbReference>
<keyword evidence="2" id="KW-0378">Hydrolase</keyword>
<reference evidence="2" key="1">
    <citation type="submission" date="2022-03" db="EMBL/GenBank/DDBJ databases">
        <title>Genomic Encyclopedia of Type Strains, Phase III (KMG-III): the genomes of soil and plant-associated and newly described type strains.</title>
        <authorList>
            <person name="Whitman W."/>
        </authorList>
    </citation>
    <scope>NUCLEOTIDE SEQUENCE</scope>
    <source>
        <strain evidence="2">ANL 6-2</strain>
    </source>
</reference>
<organism evidence="2 3">
    <name type="scientific">Natronocella acetinitrilica</name>
    <dbReference type="NCBI Taxonomy" id="414046"/>
    <lineage>
        <taxon>Bacteria</taxon>
        <taxon>Pseudomonadati</taxon>
        <taxon>Pseudomonadota</taxon>
        <taxon>Gammaproteobacteria</taxon>
        <taxon>Chromatiales</taxon>
        <taxon>Ectothiorhodospiraceae</taxon>
        <taxon>Natronocella</taxon>
    </lineage>
</organism>
<name>A0AAE3KCN3_9GAMM</name>
<dbReference type="PANTHER" id="PTHR42850">
    <property type="entry name" value="METALLOPHOSPHOESTERASE"/>
    <property type="match status" value="1"/>
</dbReference>
<accession>A0AAE3KCN3</accession>
<dbReference type="SUPFAM" id="SSF56300">
    <property type="entry name" value="Metallo-dependent phosphatases"/>
    <property type="match status" value="1"/>
</dbReference>
<feature type="domain" description="Calcineurin-like phosphoesterase" evidence="1">
    <location>
        <begin position="23"/>
        <end position="183"/>
    </location>
</feature>
<evidence type="ECO:0000313" key="3">
    <source>
        <dbReference type="Proteomes" id="UP001205843"/>
    </source>
</evidence>
<dbReference type="InterPro" id="IPR050126">
    <property type="entry name" value="Ap4A_hydrolase"/>
</dbReference>
<dbReference type="AlphaFoldDB" id="A0AAE3KCN3"/>
<comment type="caution">
    <text evidence="2">The sequence shown here is derived from an EMBL/GenBank/DDBJ whole genome shotgun (WGS) entry which is preliminary data.</text>
</comment>
<dbReference type="PANTHER" id="PTHR42850:SF4">
    <property type="entry name" value="ZINC-DEPENDENT ENDOPOLYPHOSPHATASE"/>
    <property type="match status" value="1"/>
</dbReference>
<dbReference type="Gene3D" id="3.60.21.10">
    <property type="match status" value="1"/>
</dbReference>
<gene>
    <name evidence="2" type="ORF">J2T57_002331</name>
</gene>
<dbReference type="GO" id="GO:0005737">
    <property type="term" value="C:cytoplasm"/>
    <property type="evidence" value="ECO:0007669"/>
    <property type="project" value="TreeGrafter"/>
</dbReference>
<sequence>MNSAKPAIRRAVLPANRHGRDFVVGDLHGCYGPLEQALTAVEFDTARDRLISVGDLVDRGPESLRCLALLDEPWFHAVLGNHEAAMLAHAGDGLQGGTPQAARLHMAVGGEWLDACWPWAENAPLQQLMRRAAGLPHLLRVGDEAVDYHVVHAQLPVNLLGRRWTDKRLEDAWTELDPTVLVWSRSLFTRKPLIQRAWQKGLSPVFCGHTPGKEVRIRQSHVCLDTGLVYGWTGEWNESAITLAEPGAGGVQYHRFELRPKTWVGTGASR</sequence>
<dbReference type="InterPro" id="IPR029052">
    <property type="entry name" value="Metallo-depent_PP-like"/>
</dbReference>
<protein>
    <submittedName>
        <fullName evidence="2">Serine/threonine protein phosphatase 1</fullName>
        <ecNumber evidence="2">3.1.3.16</ecNumber>
    </submittedName>
</protein>
<dbReference type="RefSeq" id="WP_253478243.1">
    <property type="nucleotide sequence ID" value="NZ_JALJXV010000005.1"/>
</dbReference>
<proteinExistence type="predicted"/>
<dbReference type="EC" id="3.1.3.16" evidence="2"/>
<evidence type="ECO:0000259" key="1">
    <source>
        <dbReference type="Pfam" id="PF00149"/>
    </source>
</evidence>
<evidence type="ECO:0000313" key="2">
    <source>
        <dbReference type="EMBL" id="MCP1675183.1"/>
    </source>
</evidence>
<dbReference type="Proteomes" id="UP001205843">
    <property type="component" value="Unassembled WGS sequence"/>
</dbReference>
<dbReference type="EMBL" id="JALJXV010000005">
    <property type="protein sequence ID" value="MCP1675183.1"/>
    <property type="molecule type" value="Genomic_DNA"/>
</dbReference>
<keyword evidence="3" id="KW-1185">Reference proteome</keyword>